<reference evidence="1 2" key="1">
    <citation type="submission" date="2024-03" db="EMBL/GenBank/DDBJ databases">
        <authorList>
            <person name="Jo J.-H."/>
        </authorList>
    </citation>
    <scope>NUCLEOTIDE SEQUENCE [LARGE SCALE GENOMIC DNA]</scope>
    <source>
        <strain evidence="1 2">PS1R-30</strain>
    </source>
</reference>
<sequence>MERSDGLEAIARTVVDCGFRLHRDLGPGLLESVYEVLLAEYLREAGLRVERQVPVPISFKGVVVDNAFRVDLLVEGRLLIELKSIERIAAVHGKQVLTYLRLMDLPLGLLINFGQELFKDGVRRIANDYFAPRG</sequence>
<organism evidence="1 2">
    <name type="scientific">Novosphingobium anseongense</name>
    <dbReference type="NCBI Taxonomy" id="3133436"/>
    <lineage>
        <taxon>Bacteria</taxon>
        <taxon>Pseudomonadati</taxon>
        <taxon>Pseudomonadota</taxon>
        <taxon>Alphaproteobacteria</taxon>
        <taxon>Sphingomonadales</taxon>
        <taxon>Sphingomonadaceae</taxon>
        <taxon>Novosphingobium</taxon>
    </lineage>
</organism>
<dbReference type="Proteomes" id="UP001361239">
    <property type="component" value="Unassembled WGS sequence"/>
</dbReference>
<accession>A0ABU8RXP1</accession>
<dbReference type="RefSeq" id="WP_339587760.1">
    <property type="nucleotide sequence ID" value="NZ_JBBHJZ010000003.1"/>
</dbReference>
<name>A0ABU8RXP1_9SPHN</name>
<comment type="caution">
    <text evidence="1">The sequence shown here is derived from an EMBL/GenBank/DDBJ whole genome shotgun (WGS) entry which is preliminary data.</text>
</comment>
<protein>
    <submittedName>
        <fullName evidence="1">GxxExxY protein</fullName>
    </submittedName>
</protein>
<dbReference type="InterPro" id="IPR026350">
    <property type="entry name" value="GxxExxY"/>
</dbReference>
<evidence type="ECO:0000313" key="2">
    <source>
        <dbReference type="Proteomes" id="UP001361239"/>
    </source>
</evidence>
<evidence type="ECO:0000313" key="1">
    <source>
        <dbReference type="EMBL" id="MEJ5977806.1"/>
    </source>
</evidence>
<keyword evidence="2" id="KW-1185">Reference proteome</keyword>
<dbReference type="NCBIfam" id="TIGR04256">
    <property type="entry name" value="GxxExxY"/>
    <property type="match status" value="1"/>
</dbReference>
<dbReference type="EMBL" id="JBBHJZ010000003">
    <property type="protein sequence ID" value="MEJ5977806.1"/>
    <property type="molecule type" value="Genomic_DNA"/>
</dbReference>
<dbReference type="Pfam" id="PF13366">
    <property type="entry name" value="PDDEXK_3"/>
    <property type="match status" value="1"/>
</dbReference>
<proteinExistence type="predicted"/>
<gene>
    <name evidence="1" type="ORF">WG901_14245</name>
</gene>